<evidence type="ECO:0000256" key="12">
    <source>
        <dbReference type="PIRSR" id="PIRSR000445-3"/>
    </source>
</evidence>
<keyword evidence="4 9" id="KW-0521">NADP</keyword>
<dbReference type="InterPro" id="IPR015895">
    <property type="entry name" value="4pyrrol_synth_GluRdtase_N"/>
</dbReference>
<dbReference type="EC" id="1.2.1.70" evidence="3 9"/>
<sequence length="449" mass="49421">MNATIKSIIAIMKLLTLGLNHHTAPVAIREKVAFDPEFLQEALHDLRQHLVGANHAGLPEATILSTCNRTEVYCAANDASAAGILHEATFDWLAKTQQLAPSSLEPHIYSLPQSDAVRHAFRVACGLDSMVIGETQILGQMKDAVRTANDAGVLGTYLNQLFQKTFAVAKEVRGSTEIGAHSISMAAASIRLSERIFEKITDQKILFIGAGDMITLCATHFVARKPKNVAIANRTIERGQELADSISAQDVEAEFFKLSELPGRLHEFDIIVSSTASSLPIIGLGMVESALKQRRHKPMVMIDLAVPRDFEPEISRLDDIYLYTVDDLGVMIQTGANLRQAAVSQAEAIIEDCVGNFMHWMQGRNAVPLIQDIQQQGERLRQLELERAMKRLMHGDDPQEVLNAMAQGLTNKFLHGSLHALQHSNGAERDALIKLLPKLFASHSKPEDH</sequence>
<dbReference type="CDD" id="cd05213">
    <property type="entry name" value="NAD_bind_Glutamyl_tRNA_reduct"/>
    <property type="match status" value="1"/>
</dbReference>
<evidence type="ECO:0000256" key="14">
    <source>
        <dbReference type="RuleBase" id="RU000584"/>
    </source>
</evidence>
<comment type="similarity">
    <text evidence="2 9 14">Belongs to the glutamyl-tRNA reductase family.</text>
</comment>
<dbReference type="InterPro" id="IPR036343">
    <property type="entry name" value="GluRdtase_N_sf"/>
</dbReference>
<comment type="catalytic activity">
    <reaction evidence="7 9 14">
        <text>(S)-4-amino-5-oxopentanoate + tRNA(Glu) + NADP(+) = L-glutamyl-tRNA(Glu) + NADPH + H(+)</text>
        <dbReference type="Rhea" id="RHEA:12344"/>
        <dbReference type="Rhea" id="RHEA-COMP:9663"/>
        <dbReference type="Rhea" id="RHEA-COMP:9680"/>
        <dbReference type="ChEBI" id="CHEBI:15378"/>
        <dbReference type="ChEBI" id="CHEBI:57501"/>
        <dbReference type="ChEBI" id="CHEBI:57783"/>
        <dbReference type="ChEBI" id="CHEBI:58349"/>
        <dbReference type="ChEBI" id="CHEBI:78442"/>
        <dbReference type="ChEBI" id="CHEBI:78520"/>
        <dbReference type="EC" id="1.2.1.70"/>
    </reaction>
</comment>
<comment type="domain">
    <text evidence="9">Possesses an unusual extended V-shaped dimeric structure with each monomer consisting of three distinct domains arranged along a curved 'spinal' alpha-helix. The N-terminal catalytic domain specifically recognizes the glutamate moiety of the substrate. The second domain is the NADPH-binding domain, and the third C-terminal domain is responsible for dimerization.</text>
</comment>
<dbReference type="SUPFAM" id="SSF51735">
    <property type="entry name" value="NAD(P)-binding Rossmann-fold domains"/>
    <property type="match status" value="1"/>
</dbReference>
<evidence type="ECO:0000259" key="15">
    <source>
        <dbReference type="Pfam" id="PF00745"/>
    </source>
</evidence>
<dbReference type="AlphaFoldDB" id="B1XSY1"/>
<evidence type="ECO:0000256" key="10">
    <source>
        <dbReference type="PIRSR" id="PIRSR000445-1"/>
    </source>
</evidence>
<protein>
    <recommendedName>
        <fullName evidence="8 9">Glutamyl-tRNA reductase</fullName>
        <shortName evidence="9">GluTR</shortName>
        <ecNumber evidence="3 9">1.2.1.70</ecNumber>
    </recommendedName>
</protein>
<evidence type="ECO:0000256" key="6">
    <source>
        <dbReference type="ARBA" id="ARBA00023244"/>
    </source>
</evidence>
<dbReference type="FunFam" id="3.40.50.720:FF:000031">
    <property type="entry name" value="Glutamyl-tRNA reductase"/>
    <property type="match status" value="1"/>
</dbReference>
<feature type="binding site" evidence="9 11">
    <location>
        <position position="129"/>
    </location>
    <ligand>
        <name>substrate</name>
    </ligand>
</feature>
<evidence type="ECO:0000259" key="17">
    <source>
        <dbReference type="Pfam" id="PF05201"/>
    </source>
</evidence>
<comment type="function">
    <text evidence="9">Catalyzes the NADPH-dependent reduction of glutamyl-tRNA(Glu) to glutamate 1-semialdehyde (GSA).</text>
</comment>
<reference evidence="18" key="1">
    <citation type="submission" date="2008-03" db="EMBL/GenBank/DDBJ databases">
        <title>Complete sequence of Polynucleobacter necessarius STIR1.</title>
        <authorList>
            <consortium name="US DOE Joint Genome Institute"/>
            <person name="Copeland A."/>
            <person name="Lucas S."/>
            <person name="Lapidus A."/>
            <person name="Barry K."/>
            <person name="Detter J.C."/>
            <person name="Glavina del Rio T."/>
            <person name="Hammon N."/>
            <person name="Israni S."/>
            <person name="Dalin E."/>
            <person name="Tice H."/>
            <person name="Pitluck S."/>
            <person name="Chain P."/>
            <person name="Malfatti S."/>
            <person name="Shin M."/>
            <person name="Vergez L."/>
            <person name="Schmutz J."/>
            <person name="Larimer F."/>
            <person name="Land M."/>
            <person name="Hauser L."/>
            <person name="Kyrpides N."/>
            <person name="Kim E."/>
            <person name="Hahn M."/>
            <person name="Richardson P."/>
        </authorList>
    </citation>
    <scope>NUCLEOTIDE SEQUENCE [LARGE SCALE GENOMIC DNA]</scope>
    <source>
        <strain evidence="18">STIR1</strain>
    </source>
</reference>
<accession>B1XSY1</accession>
<dbReference type="eggNOG" id="COG0373">
    <property type="taxonomic scope" value="Bacteria"/>
</dbReference>
<dbReference type="UniPathway" id="UPA00251">
    <property type="reaction ID" value="UER00316"/>
</dbReference>
<gene>
    <name evidence="9" type="primary">hemA</name>
    <name evidence="18" type="ordered locus">Pnec_0149</name>
</gene>
<dbReference type="HOGENOM" id="CLU_035113_2_2_4"/>
<dbReference type="Pfam" id="PF05201">
    <property type="entry name" value="GlutR_N"/>
    <property type="match status" value="1"/>
</dbReference>
<feature type="binding site" evidence="9 11">
    <location>
        <position position="140"/>
    </location>
    <ligand>
        <name>substrate</name>
    </ligand>
</feature>
<evidence type="ECO:0000256" key="13">
    <source>
        <dbReference type="PIRSR" id="PIRSR000445-4"/>
    </source>
</evidence>
<feature type="domain" description="Quinate/shikimate 5-dehydrogenase/glutamyl-tRNA reductase" evidence="16">
    <location>
        <begin position="192"/>
        <end position="328"/>
    </location>
</feature>
<evidence type="ECO:0000256" key="5">
    <source>
        <dbReference type="ARBA" id="ARBA00023002"/>
    </source>
</evidence>
<evidence type="ECO:0000313" key="18">
    <source>
        <dbReference type="EMBL" id="ACB43458.1"/>
    </source>
</evidence>
<feature type="active site" description="Nucleophile" evidence="9 10">
    <location>
        <position position="67"/>
    </location>
</feature>
<dbReference type="KEGG" id="pne:Pnec_0149"/>
<evidence type="ECO:0000256" key="4">
    <source>
        <dbReference type="ARBA" id="ARBA00022857"/>
    </source>
</evidence>
<dbReference type="InterPro" id="IPR036453">
    <property type="entry name" value="GluRdtase_dimer_dom_sf"/>
</dbReference>
<dbReference type="GO" id="GO:0019353">
    <property type="term" value="P:protoporphyrinogen IX biosynthetic process from glutamate"/>
    <property type="evidence" value="ECO:0007669"/>
    <property type="project" value="TreeGrafter"/>
</dbReference>
<dbReference type="InterPro" id="IPR036291">
    <property type="entry name" value="NAD(P)-bd_dom_sf"/>
</dbReference>
<dbReference type="SUPFAM" id="SSF69742">
    <property type="entry name" value="Glutamyl tRNA-reductase catalytic, N-terminal domain"/>
    <property type="match status" value="1"/>
</dbReference>
<dbReference type="PIRSF" id="PIRSF000445">
    <property type="entry name" value="4pyrrol_synth_GluRdtase"/>
    <property type="match status" value="1"/>
</dbReference>
<feature type="binding site" evidence="9 11">
    <location>
        <begin position="66"/>
        <end position="69"/>
    </location>
    <ligand>
        <name>substrate</name>
    </ligand>
</feature>
<dbReference type="PANTHER" id="PTHR43013:SF1">
    <property type="entry name" value="GLUTAMYL-TRNA REDUCTASE"/>
    <property type="match status" value="1"/>
</dbReference>
<dbReference type="GO" id="GO:0050661">
    <property type="term" value="F:NADP binding"/>
    <property type="evidence" value="ECO:0007669"/>
    <property type="project" value="InterPro"/>
</dbReference>
<feature type="binding site" evidence="9 12">
    <location>
        <begin position="209"/>
        <end position="214"/>
    </location>
    <ligand>
        <name>NADP(+)</name>
        <dbReference type="ChEBI" id="CHEBI:58349"/>
    </ligand>
</feature>
<dbReference type="Pfam" id="PF01488">
    <property type="entry name" value="Shikimate_DH"/>
    <property type="match status" value="1"/>
</dbReference>
<evidence type="ECO:0000256" key="8">
    <source>
        <dbReference type="ARBA" id="ARBA00068659"/>
    </source>
</evidence>
<dbReference type="InterPro" id="IPR000343">
    <property type="entry name" value="4pyrrol_synth_GluRdtase"/>
</dbReference>
<dbReference type="Gene3D" id="3.40.50.720">
    <property type="entry name" value="NAD(P)-binding Rossmann-like Domain"/>
    <property type="match status" value="1"/>
</dbReference>
<dbReference type="InterPro" id="IPR018214">
    <property type="entry name" value="GluRdtase_CS"/>
</dbReference>
<feature type="domain" description="Tetrapyrrole biosynthesis glutamyl-tRNA reductase dimerisation" evidence="15">
    <location>
        <begin position="345"/>
        <end position="441"/>
    </location>
</feature>
<evidence type="ECO:0000259" key="16">
    <source>
        <dbReference type="Pfam" id="PF01488"/>
    </source>
</evidence>
<evidence type="ECO:0000256" key="3">
    <source>
        <dbReference type="ARBA" id="ARBA00012970"/>
    </source>
</evidence>
<dbReference type="SUPFAM" id="SSF69075">
    <property type="entry name" value="Glutamyl tRNA-reductase dimerization domain"/>
    <property type="match status" value="1"/>
</dbReference>
<organism evidence="18">
    <name type="scientific">Polynucleobacter necessarius subsp. necessarius (strain STIR1)</name>
    <dbReference type="NCBI Taxonomy" id="452638"/>
    <lineage>
        <taxon>Bacteria</taxon>
        <taxon>Pseudomonadati</taxon>
        <taxon>Pseudomonadota</taxon>
        <taxon>Betaproteobacteria</taxon>
        <taxon>Burkholderiales</taxon>
        <taxon>Burkholderiaceae</taxon>
        <taxon>Polynucleobacter</taxon>
    </lineage>
</organism>
<name>B1XSY1_POLNS</name>
<dbReference type="Gene3D" id="3.30.460.30">
    <property type="entry name" value="Glutamyl-tRNA reductase, N-terminal domain"/>
    <property type="match status" value="1"/>
</dbReference>
<evidence type="ECO:0000256" key="11">
    <source>
        <dbReference type="PIRSR" id="PIRSR000445-2"/>
    </source>
</evidence>
<evidence type="ECO:0000256" key="7">
    <source>
        <dbReference type="ARBA" id="ARBA00047464"/>
    </source>
</evidence>
<evidence type="ECO:0000256" key="1">
    <source>
        <dbReference type="ARBA" id="ARBA00005059"/>
    </source>
</evidence>
<keyword evidence="6 9" id="KW-0627">Porphyrin biosynthesis</keyword>
<proteinExistence type="inferred from homology"/>
<dbReference type="STRING" id="452638.Pnec_0149"/>
<comment type="pathway">
    <text evidence="1 9 14">Porphyrin-containing compound metabolism; protoporphyrin-IX biosynthesis; 5-aminolevulinate from L-glutamyl-tRNA(Glu): step 1/2.</text>
</comment>
<dbReference type="InterPro" id="IPR015896">
    <property type="entry name" value="4pyrrol_synth_GluRdtase_dimer"/>
</dbReference>
<feature type="domain" description="Glutamyl-tRNA reductase N-terminal" evidence="17">
    <location>
        <begin position="17"/>
        <end position="176"/>
    </location>
</feature>
<comment type="subunit">
    <text evidence="9">Homodimer.</text>
</comment>
<keyword evidence="5 9" id="KW-0560">Oxidoreductase</keyword>
<dbReference type="HAMAP" id="MF_00087">
    <property type="entry name" value="Glu_tRNA_reductase"/>
    <property type="match status" value="1"/>
</dbReference>
<dbReference type="GO" id="GO:0008883">
    <property type="term" value="F:glutamyl-tRNA reductase activity"/>
    <property type="evidence" value="ECO:0007669"/>
    <property type="project" value="UniProtKB-UniRule"/>
</dbReference>
<dbReference type="NCBIfam" id="TIGR01035">
    <property type="entry name" value="hemA"/>
    <property type="match status" value="1"/>
</dbReference>
<comment type="miscellaneous">
    <text evidence="9">During catalysis, the active site Cys acts as a nucleophile attacking the alpha-carbonyl group of tRNA-bound glutamate with the formation of a thioester intermediate between enzyme and glutamate, and the concomitant release of tRNA(Glu). The thioester intermediate is finally reduced by direct hydride transfer from NADPH, to form the product GSA.</text>
</comment>
<dbReference type="PROSITE" id="PS00747">
    <property type="entry name" value="GLUTR"/>
    <property type="match status" value="1"/>
</dbReference>
<dbReference type="InterPro" id="IPR006151">
    <property type="entry name" value="Shikm_DH/Glu-tRNA_Rdtase"/>
</dbReference>
<dbReference type="Pfam" id="PF00745">
    <property type="entry name" value="GlutR_dimer"/>
    <property type="match status" value="1"/>
</dbReference>
<feature type="binding site" evidence="9 11">
    <location>
        <begin position="134"/>
        <end position="136"/>
    </location>
    <ligand>
        <name>substrate</name>
    </ligand>
</feature>
<feature type="site" description="Important for activity" evidence="9 13">
    <location>
        <position position="119"/>
    </location>
</feature>
<evidence type="ECO:0000256" key="2">
    <source>
        <dbReference type="ARBA" id="ARBA00005916"/>
    </source>
</evidence>
<evidence type="ECO:0000256" key="9">
    <source>
        <dbReference type="HAMAP-Rule" id="MF_00087"/>
    </source>
</evidence>
<dbReference type="FunFam" id="3.30.460.30:FF:000001">
    <property type="entry name" value="Glutamyl-tRNA reductase"/>
    <property type="match status" value="1"/>
</dbReference>
<dbReference type="PANTHER" id="PTHR43013">
    <property type="entry name" value="GLUTAMYL-TRNA REDUCTASE"/>
    <property type="match status" value="1"/>
</dbReference>
<dbReference type="EMBL" id="CP001010">
    <property type="protein sequence ID" value="ACB43458.1"/>
    <property type="molecule type" value="Genomic_DNA"/>
</dbReference>